<protein>
    <submittedName>
        <fullName evidence="1">Uncharacterized protein</fullName>
    </submittedName>
</protein>
<reference evidence="1" key="1">
    <citation type="submission" date="2020-11" db="EMBL/GenBank/DDBJ databases">
        <authorList>
            <consortium name="DOE Joint Genome Institute"/>
            <person name="Ahrendt S."/>
            <person name="Riley R."/>
            <person name="Andreopoulos W."/>
            <person name="Labutti K."/>
            <person name="Pangilinan J."/>
            <person name="Ruiz-Duenas F.J."/>
            <person name="Barrasa J.M."/>
            <person name="Sanchez-Garcia M."/>
            <person name="Camarero S."/>
            <person name="Miyauchi S."/>
            <person name="Serrano A."/>
            <person name="Linde D."/>
            <person name="Babiker R."/>
            <person name="Drula E."/>
            <person name="Ayuso-Fernandez I."/>
            <person name="Pacheco R."/>
            <person name="Padilla G."/>
            <person name="Ferreira P."/>
            <person name="Barriuso J."/>
            <person name="Kellner H."/>
            <person name="Castanera R."/>
            <person name="Alfaro M."/>
            <person name="Ramirez L."/>
            <person name="Pisabarro A.G."/>
            <person name="Kuo A."/>
            <person name="Tritt A."/>
            <person name="Lipzen A."/>
            <person name="He G."/>
            <person name="Yan M."/>
            <person name="Ng V."/>
            <person name="Cullen D."/>
            <person name="Martin F."/>
            <person name="Rosso M.-N."/>
            <person name="Henrissat B."/>
            <person name="Hibbett D."/>
            <person name="Martinez A.T."/>
            <person name="Grigoriev I.V."/>
        </authorList>
    </citation>
    <scope>NUCLEOTIDE SEQUENCE</scope>
    <source>
        <strain evidence="1">ATCC 90797</strain>
    </source>
</reference>
<keyword evidence="2" id="KW-1185">Reference proteome</keyword>
<proteinExistence type="predicted"/>
<evidence type="ECO:0000313" key="1">
    <source>
        <dbReference type="EMBL" id="KAF9491208.1"/>
    </source>
</evidence>
<dbReference type="Proteomes" id="UP000807025">
    <property type="component" value="Unassembled WGS sequence"/>
</dbReference>
<dbReference type="AlphaFoldDB" id="A0A9P5ZN94"/>
<dbReference type="OrthoDB" id="3543113at2759"/>
<gene>
    <name evidence="1" type="ORF">BDN71DRAFT_94755</name>
</gene>
<evidence type="ECO:0000313" key="2">
    <source>
        <dbReference type="Proteomes" id="UP000807025"/>
    </source>
</evidence>
<name>A0A9P5ZN94_PLEER</name>
<sequence>MIRQNDSAPAHSAGSHRSVSYLYPREYLHSEPRFMHVPHTIDLTSSPTSMTPEARSQPIVTSTATSRAAAVSGHVRRICEHSDRTQNSRNARVCRLWTSEALSAVWRKLHSFLPLLRLLTPMSCRISEDGAAEDMRPGNEVQRRWLGPCRDAKAATQGHGSDPGSRPRCVLRWHAAISQIQ</sequence>
<dbReference type="EMBL" id="MU154624">
    <property type="protein sequence ID" value="KAF9491208.1"/>
    <property type="molecule type" value="Genomic_DNA"/>
</dbReference>
<organism evidence="1 2">
    <name type="scientific">Pleurotus eryngii</name>
    <name type="common">Boletus of the steppes</name>
    <dbReference type="NCBI Taxonomy" id="5323"/>
    <lineage>
        <taxon>Eukaryota</taxon>
        <taxon>Fungi</taxon>
        <taxon>Dikarya</taxon>
        <taxon>Basidiomycota</taxon>
        <taxon>Agaricomycotina</taxon>
        <taxon>Agaricomycetes</taxon>
        <taxon>Agaricomycetidae</taxon>
        <taxon>Agaricales</taxon>
        <taxon>Pleurotineae</taxon>
        <taxon>Pleurotaceae</taxon>
        <taxon>Pleurotus</taxon>
    </lineage>
</organism>
<accession>A0A9P5ZN94</accession>
<comment type="caution">
    <text evidence="1">The sequence shown here is derived from an EMBL/GenBank/DDBJ whole genome shotgun (WGS) entry which is preliminary data.</text>
</comment>